<keyword evidence="2" id="KW-1185">Reference proteome</keyword>
<comment type="caution">
    <text evidence="1">The sequence shown here is derived from an EMBL/GenBank/DDBJ whole genome shotgun (WGS) entry which is preliminary data.</text>
</comment>
<dbReference type="EMBL" id="JBHMFI010000001">
    <property type="protein sequence ID" value="MFB9072612.1"/>
    <property type="molecule type" value="Genomic_DNA"/>
</dbReference>
<reference evidence="1 2" key="1">
    <citation type="submission" date="2024-09" db="EMBL/GenBank/DDBJ databases">
        <authorList>
            <person name="Sun Q."/>
            <person name="Mori K."/>
        </authorList>
    </citation>
    <scope>NUCLEOTIDE SEQUENCE [LARGE SCALE GENOMIC DNA]</scope>
    <source>
        <strain evidence="1 2">CCM 7609</strain>
    </source>
</reference>
<dbReference type="Proteomes" id="UP001589575">
    <property type="component" value="Unassembled WGS sequence"/>
</dbReference>
<gene>
    <name evidence="1" type="ORF">ACFFX0_15960</name>
</gene>
<evidence type="ECO:0000313" key="1">
    <source>
        <dbReference type="EMBL" id="MFB9072612.1"/>
    </source>
</evidence>
<proteinExistence type="predicted"/>
<name>A0ABV5G102_9MICC</name>
<sequence>MEHLANPRPAVGVHPQPLTASATVALSLDFAAPWQFPMLSALPSMMPRYRPPA</sequence>
<evidence type="ECO:0000313" key="2">
    <source>
        <dbReference type="Proteomes" id="UP001589575"/>
    </source>
</evidence>
<organism evidence="1 2">
    <name type="scientific">Citricoccus parietis</name>
    <dbReference type="NCBI Taxonomy" id="592307"/>
    <lineage>
        <taxon>Bacteria</taxon>
        <taxon>Bacillati</taxon>
        <taxon>Actinomycetota</taxon>
        <taxon>Actinomycetes</taxon>
        <taxon>Micrococcales</taxon>
        <taxon>Micrococcaceae</taxon>
        <taxon>Citricoccus</taxon>
    </lineage>
</organism>
<accession>A0ABV5G102</accession>
<protein>
    <submittedName>
        <fullName evidence="1">Uncharacterized protein</fullName>
    </submittedName>
</protein>